<feature type="domain" description="AB hydrolase-1" evidence="1">
    <location>
        <begin position="37"/>
        <end position="145"/>
    </location>
</feature>
<organism evidence="2 3">
    <name type="scientific">Aerolutibacter ruishenii</name>
    <dbReference type="NCBI Taxonomy" id="686800"/>
    <lineage>
        <taxon>Bacteria</taxon>
        <taxon>Pseudomonadati</taxon>
        <taxon>Pseudomonadota</taxon>
        <taxon>Gammaproteobacteria</taxon>
        <taxon>Lysobacterales</taxon>
        <taxon>Lysobacteraceae</taxon>
        <taxon>Aerolutibacter</taxon>
    </lineage>
</organism>
<reference evidence="2 3" key="1">
    <citation type="journal article" date="2015" name="Stand. Genomic Sci.">
        <title>Genomic Encyclopedia of Bacterial and Archaeal Type Strains, Phase III: the genomes of soil and plant-associated and newly described type strains.</title>
        <authorList>
            <person name="Whitman W.B."/>
            <person name="Woyke T."/>
            <person name="Klenk H.P."/>
            <person name="Zhou Y."/>
            <person name="Lilburn T.G."/>
            <person name="Beck B.J."/>
            <person name="De Vos P."/>
            <person name="Vandamme P."/>
            <person name="Eisen J.A."/>
            <person name="Garrity G."/>
            <person name="Hugenholtz P."/>
            <person name="Kyrpides N.C."/>
        </authorList>
    </citation>
    <scope>NUCLEOTIDE SEQUENCE [LARGE SCALE GENOMIC DNA]</scope>
    <source>
        <strain evidence="2 3">CGMCC 1.10136</strain>
    </source>
</reference>
<evidence type="ECO:0000259" key="1">
    <source>
        <dbReference type="Pfam" id="PF00561"/>
    </source>
</evidence>
<dbReference type="InterPro" id="IPR029058">
    <property type="entry name" value="AB_hydrolase_fold"/>
</dbReference>
<dbReference type="PRINTS" id="PR00111">
    <property type="entry name" value="ABHYDROLASE"/>
</dbReference>
<dbReference type="OrthoDB" id="9779853at2"/>
<dbReference type="Proteomes" id="UP000316471">
    <property type="component" value="Unassembled WGS sequence"/>
</dbReference>
<dbReference type="EMBL" id="VLKP01000001">
    <property type="protein sequence ID" value="TWI14354.1"/>
    <property type="molecule type" value="Genomic_DNA"/>
</dbReference>
<accession>A0A562M339</accession>
<dbReference type="SUPFAM" id="SSF53474">
    <property type="entry name" value="alpha/beta-Hydrolases"/>
    <property type="match status" value="1"/>
</dbReference>
<dbReference type="PANTHER" id="PTHR43689">
    <property type="entry name" value="HYDROLASE"/>
    <property type="match status" value="1"/>
</dbReference>
<dbReference type="Pfam" id="PF00561">
    <property type="entry name" value="Abhydrolase_1"/>
    <property type="match status" value="1"/>
</dbReference>
<proteinExistence type="predicted"/>
<gene>
    <name evidence="2" type="ORF">IP93_00351</name>
</gene>
<evidence type="ECO:0000313" key="2">
    <source>
        <dbReference type="EMBL" id="TWI14354.1"/>
    </source>
</evidence>
<protein>
    <submittedName>
        <fullName evidence="2">Pimeloyl-ACP methyl ester carboxylesterase</fullName>
    </submittedName>
</protein>
<name>A0A562M339_9GAMM</name>
<dbReference type="PANTHER" id="PTHR43689:SF8">
    <property type="entry name" value="ALPHA_BETA-HYDROLASES SUPERFAMILY PROTEIN"/>
    <property type="match status" value="1"/>
</dbReference>
<dbReference type="InterPro" id="IPR000073">
    <property type="entry name" value="AB_hydrolase_1"/>
</dbReference>
<evidence type="ECO:0000313" key="3">
    <source>
        <dbReference type="Proteomes" id="UP000316471"/>
    </source>
</evidence>
<dbReference type="Gene3D" id="3.40.50.1820">
    <property type="entry name" value="alpha/beta hydrolase"/>
    <property type="match status" value="1"/>
</dbReference>
<sequence>MTAMSRAHDDLWIDTADGRLFARRWHSALPAPSARAPLVLFHDSLGCVALWREFPQQLADVTGRELIAYDRLGFGQSDPHPGRLERGFVHDEATGGFGAVHAQLGLDGFVAFGHSVGGGMAIATAAAHPDACRALVTEAAQAFVEDRTRTGILAARTAFAAPGQLERLARYHGDKAAWVLHAWIDTWLADDFADWQLDDALGQVRCPALVLHGDQDEYGSTAHPQRIGARLGDAACVHLLPGVGHVPHRERADAVLALVSGWLAEHAR</sequence>
<dbReference type="AlphaFoldDB" id="A0A562M339"/>
<comment type="caution">
    <text evidence="2">The sequence shown here is derived from an EMBL/GenBank/DDBJ whole genome shotgun (WGS) entry which is preliminary data.</text>
</comment>
<keyword evidence="3" id="KW-1185">Reference proteome</keyword>